<comment type="subunit">
    <text evidence="2 12">Homodimer.</text>
</comment>
<sequence>MRLSRLFFQTMRETPSDAEVVSHQLMMRAGLIRKQAAGIYAYMPLGYRVLRKIENIIREEMDAAGAQELLMPALLPAECYRESGRWDVFGEEMFRLRDRNQRDFCLGPTHEEAFTAAVRDCARSYRDLPLILYQIQTKYRDEIRPRFGVMRSREFLMKDAYSFDRDENGLDASYQAMSQAYRRIFKRLGLDCIIIDADTGAMGGSGSQEFMVRSEVGESEIIQCPSCGYAASIEKVSCVAPSGTEAADPLMPEAVATPDARTIREVTAFLGCRETDLAKTILYKADGTLVAAMVRGDREINETKLMAYLGAGSLEMADEESVRSVTGAEIGFAGPVGLPVRIVADLELEHKASLIVGANRTGYHLRHVVPHRDFEADFADIRMIAGDDPCPCCGAELAFGRGIEVGHIFKLGTKYSEALGCSYLDETGKAHPMVMGCYGIGVSRAMAAIIEQHHDENGILWPMSVAPWQVIIVPVNVLDEKQAQTAEYLYQELKKHHVEVLLDDRNERAGVKFKDADLIGIPIRINVGKKALEGLVEFKLRHEDSASALPVESAVGAVLEWIGKPGTGHCLE</sequence>
<dbReference type="Gene3D" id="3.30.930.10">
    <property type="entry name" value="Bira Bifunctional Protein, Domain 2"/>
    <property type="match status" value="2"/>
</dbReference>
<dbReference type="InterPro" id="IPR023717">
    <property type="entry name" value="Pro-tRNA-Synthase_IIa_type1"/>
</dbReference>
<dbReference type="InterPro" id="IPR002314">
    <property type="entry name" value="aa-tRNA-synt_IIb"/>
</dbReference>
<evidence type="ECO:0000313" key="14">
    <source>
        <dbReference type="EMBL" id="SHJ49597.1"/>
    </source>
</evidence>
<keyword evidence="5 12" id="KW-0547">Nucleotide-binding</keyword>
<dbReference type="HAMAP" id="MF_01569">
    <property type="entry name" value="Pro_tRNA_synth_type1"/>
    <property type="match status" value="1"/>
</dbReference>
<dbReference type="Pfam" id="PF04073">
    <property type="entry name" value="tRNA_edit"/>
    <property type="match status" value="1"/>
</dbReference>
<evidence type="ECO:0000256" key="3">
    <source>
        <dbReference type="ARBA" id="ARBA00022490"/>
    </source>
</evidence>
<dbReference type="InterPro" id="IPR002316">
    <property type="entry name" value="Pro-tRNA-ligase_IIa"/>
</dbReference>
<dbReference type="InterPro" id="IPR036754">
    <property type="entry name" value="YbaK/aa-tRNA-synt-asso_dom_sf"/>
</dbReference>
<keyword evidence="7 12" id="KW-0648">Protein biosynthesis</keyword>
<dbReference type="EC" id="6.1.1.15" evidence="12"/>
<evidence type="ECO:0000256" key="2">
    <source>
        <dbReference type="ARBA" id="ARBA00011738"/>
    </source>
</evidence>
<keyword evidence="6 12" id="KW-0067">ATP-binding</keyword>
<organism evidence="14 15">
    <name type="scientific">Thermoclostridium caenicola</name>
    <dbReference type="NCBI Taxonomy" id="659425"/>
    <lineage>
        <taxon>Bacteria</taxon>
        <taxon>Bacillati</taxon>
        <taxon>Bacillota</taxon>
        <taxon>Clostridia</taxon>
        <taxon>Eubacteriales</taxon>
        <taxon>Oscillospiraceae</taxon>
        <taxon>Thermoclostridium</taxon>
    </lineage>
</organism>
<evidence type="ECO:0000256" key="6">
    <source>
        <dbReference type="ARBA" id="ARBA00022840"/>
    </source>
</evidence>
<evidence type="ECO:0000259" key="13">
    <source>
        <dbReference type="PROSITE" id="PS50862"/>
    </source>
</evidence>
<gene>
    <name evidence="12" type="primary">proS</name>
    <name evidence="14" type="ORF">SAMN05444373_106114</name>
</gene>
<comment type="similarity">
    <text evidence="11 12">Belongs to the class-II aminoacyl-tRNA synthetase family. ProS type 1 subfamily.</text>
</comment>
<dbReference type="GO" id="GO:0004827">
    <property type="term" value="F:proline-tRNA ligase activity"/>
    <property type="evidence" value="ECO:0007669"/>
    <property type="project" value="UniProtKB-UniRule"/>
</dbReference>
<dbReference type="AlphaFoldDB" id="A0A1M6JS82"/>
<dbReference type="EMBL" id="FQZP01000061">
    <property type="protein sequence ID" value="SHJ49597.1"/>
    <property type="molecule type" value="Genomic_DNA"/>
</dbReference>
<dbReference type="Proteomes" id="UP000324781">
    <property type="component" value="Unassembled WGS sequence"/>
</dbReference>
<dbReference type="InterPro" id="IPR033730">
    <property type="entry name" value="ProRS_core_prok"/>
</dbReference>
<dbReference type="Pfam" id="PF00587">
    <property type="entry name" value="tRNA-synt_2b"/>
    <property type="match status" value="1"/>
</dbReference>
<dbReference type="GO" id="GO:0140096">
    <property type="term" value="F:catalytic activity, acting on a protein"/>
    <property type="evidence" value="ECO:0007669"/>
    <property type="project" value="UniProtKB-ARBA"/>
</dbReference>
<evidence type="ECO:0000256" key="1">
    <source>
        <dbReference type="ARBA" id="ARBA00004496"/>
    </source>
</evidence>
<dbReference type="SUPFAM" id="SSF55826">
    <property type="entry name" value="YbaK/ProRS associated domain"/>
    <property type="match status" value="1"/>
</dbReference>
<feature type="domain" description="Aminoacyl-transfer RNA synthetases class-II family profile" evidence="13">
    <location>
        <begin position="38"/>
        <end position="462"/>
    </location>
</feature>
<dbReference type="PANTHER" id="PTHR42753">
    <property type="entry name" value="MITOCHONDRIAL RIBOSOME PROTEIN L39/PROLYL-TRNA LIGASE FAMILY MEMBER"/>
    <property type="match status" value="1"/>
</dbReference>
<protein>
    <recommendedName>
        <fullName evidence="12">Proline--tRNA ligase</fullName>
        <ecNumber evidence="12">6.1.1.15</ecNumber>
    </recommendedName>
    <alternativeName>
        <fullName evidence="12">Prolyl-tRNA synthetase</fullName>
        <shortName evidence="12">ProRS</shortName>
    </alternativeName>
</protein>
<evidence type="ECO:0000256" key="7">
    <source>
        <dbReference type="ARBA" id="ARBA00022917"/>
    </source>
</evidence>
<dbReference type="InterPro" id="IPR044140">
    <property type="entry name" value="ProRS_anticodon_short"/>
</dbReference>
<dbReference type="RefSeq" id="WP_149679552.1">
    <property type="nucleotide sequence ID" value="NZ_DAONMB010000218.1"/>
</dbReference>
<evidence type="ECO:0000256" key="8">
    <source>
        <dbReference type="ARBA" id="ARBA00023146"/>
    </source>
</evidence>
<evidence type="ECO:0000256" key="9">
    <source>
        <dbReference type="ARBA" id="ARBA00047671"/>
    </source>
</evidence>
<keyword evidence="8 12" id="KW-0030">Aminoacyl-tRNA synthetase</keyword>
<evidence type="ECO:0000256" key="12">
    <source>
        <dbReference type="HAMAP-Rule" id="MF_01569"/>
    </source>
</evidence>
<dbReference type="InterPro" id="IPR036621">
    <property type="entry name" value="Anticodon-bd_dom_sf"/>
</dbReference>
<dbReference type="FunFam" id="3.30.930.10:FF:000066">
    <property type="entry name" value="Proline--tRNA ligase"/>
    <property type="match status" value="1"/>
</dbReference>
<evidence type="ECO:0000313" key="15">
    <source>
        <dbReference type="Proteomes" id="UP000324781"/>
    </source>
</evidence>
<dbReference type="GO" id="GO:0002161">
    <property type="term" value="F:aminoacyl-tRNA deacylase activity"/>
    <property type="evidence" value="ECO:0007669"/>
    <property type="project" value="InterPro"/>
</dbReference>
<comment type="subcellular location">
    <subcellularLocation>
        <location evidence="1 12">Cytoplasm</location>
    </subcellularLocation>
</comment>
<dbReference type="InterPro" id="IPR045864">
    <property type="entry name" value="aa-tRNA-synth_II/BPL/LPL"/>
</dbReference>
<dbReference type="InterPro" id="IPR004154">
    <property type="entry name" value="Anticodon-bd"/>
</dbReference>
<comment type="domain">
    <text evidence="12">Consists of three domains: the N-terminal catalytic domain, the editing domain and the C-terminal anticodon-binding domain.</text>
</comment>
<dbReference type="InterPro" id="IPR006195">
    <property type="entry name" value="aa-tRNA-synth_II"/>
</dbReference>
<dbReference type="GO" id="GO:0005829">
    <property type="term" value="C:cytosol"/>
    <property type="evidence" value="ECO:0007669"/>
    <property type="project" value="TreeGrafter"/>
</dbReference>
<dbReference type="CDD" id="cd04334">
    <property type="entry name" value="ProRS-INS"/>
    <property type="match status" value="1"/>
</dbReference>
<dbReference type="PANTHER" id="PTHR42753:SF2">
    <property type="entry name" value="PROLINE--TRNA LIGASE"/>
    <property type="match status" value="1"/>
</dbReference>
<dbReference type="FunFam" id="3.40.50.800:FF:000011">
    <property type="entry name" value="Proline--tRNA ligase"/>
    <property type="match status" value="1"/>
</dbReference>
<comment type="catalytic activity">
    <reaction evidence="9 12">
        <text>tRNA(Pro) + L-proline + ATP = L-prolyl-tRNA(Pro) + AMP + diphosphate</text>
        <dbReference type="Rhea" id="RHEA:14305"/>
        <dbReference type="Rhea" id="RHEA-COMP:9700"/>
        <dbReference type="Rhea" id="RHEA-COMP:9702"/>
        <dbReference type="ChEBI" id="CHEBI:30616"/>
        <dbReference type="ChEBI" id="CHEBI:33019"/>
        <dbReference type="ChEBI" id="CHEBI:60039"/>
        <dbReference type="ChEBI" id="CHEBI:78442"/>
        <dbReference type="ChEBI" id="CHEBI:78532"/>
        <dbReference type="ChEBI" id="CHEBI:456215"/>
        <dbReference type="EC" id="6.1.1.15"/>
    </reaction>
</comment>
<dbReference type="InterPro" id="IPR007214">
    <property type="entry name" value="YbaK/aa-tRNA-synth-assoc-dom"/>
</dbReference>
<dbReference type="NCBIfam" id="TIGR00409">
    <property type="entry name" value="proS_fam_II"/>
    <property type="match status" value="1"/>
</dbReference>
<name>A0A1M6JS82_9FIRM</name>
<evidence type="ECO:0000256" key="11">
    <source>
        <dbReference type="ARBA" id="ARBA00060755"/>
    </source>
</evidence>
<dbReference type="SUPFAM" id="SSF52954">
    <property type="entry name" value="Class II aaRS ABD-related"/>
    <property type="match status" value="1"/>
</dbReference>
<keyword evidence="4 12" id="KW-0436">Ligase</keyword>
<dbReference type="PROSITE" id="PS50862">
    <property type="entry name" value="AA_TRNA_LIGASE_II"/>
    <property type="match status" value="1"/>
</dbReference>
<dbReference type="CDD" id="cd00861">
    <property type="entry name" value="ProRS_anticodon_short"/>
    <property type="match status" value="1"/>
</dbReference>
<keyword evidence="15" id="KW-1185">Reference proteome</keyword>
<dbReference type="GO" id="GO:0016740">
    <property type="term" value="F:transferase activity"/>
    <property type="evidence" value="ECO:0007669"/>
    <property type="project" value="UniProtKB-ARBA"/>
</dbReference>
<dbReference type="Gene3D" id="3.40.50.800">
    <property type="entry name" value="Anticodon-binding domain"/>
    <property type="match status" value="1"/>
</dbReference>
<dbReference type="CDD" id="cd00779">
    <property type="entry name" value="ProRS_core_prok"/>
    <property type="match status" value="1"/>
</dbReference>
<dbReference type="Pfam" id="PF03129">
    <property type="entry name" value="HGTP_anticodon"/>
    <property type="match status" value="1"/>
</dbReference>
<reference evidence="14 15" key="1">
    <citation type="submission" date="2016-11" db="EMBL/GenBank/DDBJ databases">
        <authorList>
            <person name="Varghese N."/>
            <person name="Submissions S."/>
        </authorList>
    </citation>
    <scope>NUCLEOTIDE SEQUENCE [LARGE SCALE GENOMIC DNA]</scope>
    <source>
        <strain evidence="14 15">DSM 19027</strain>
    </source>
</reference>
<evidence type="ECO:0000256" key="5">
    <source>
        <dbReference type="ARBA" id="ARBA00022741"/>
    </source>
</evidence>
<dbReference type="InterPro" id="IPR050062">
    <property type="entry name" value="Pro-tRNA_synthetase"/>
</dbReference>
<evidence type="ECO:0000256" key="10">
    <source>
        <dbReference type="ARBA" id="ARBA00053664"/>
    </source>
</evidence>
<dbReference type="SUPFAM" id="SSF55681">
    <property type="entry name" value="Class II aaRS and biotin synthetases"/>
    <property type="match status" value="1"/>
</dbReference>
<dbReference type="NCBIfam" id="NF006625">
    <property type="entry name" value="PRK09194.1"/>
    <property type="match status" value="1"/>
</dbReference>
<dbReference type="GO" id="GO:0005524">
    <property type="term" value="F:ATP binding"/>
    <property type="evidence" value="ECO:0007669"/>
    <property type="project" value="UniProtKB-UniRule"/>
</dbReference>
<dbReference type="OrthoDB" id="9809052at2"/>
<evidence type="ECO:0000256" key="4">
    <source>
        <dbReference type="ARBA" id="ARBA00022598"/>
    </source>
</evidence>
<dbReference type="InterPro" id="IPR004500">
    <property type="entry name" value="Pro-tRNA-synth_IIa_bac-type"/>
</dbReference>
<comment type="function">
    <text evidence="10 12">Catalyzes the attachment of proline to tRNA(Pro) in a two-step reaction: proline is first activated by ATP to form Pro-AMP and then transferred to the acceptor end of tRNA(Pro). As ProRS can inadvertently accommodate and process non-cognate amino acids such as alanine and cysteine, to avoid such errors it has two additional distinct editing activities against alanine. One activity is designated as 'pretransfer' editing and involves the tRNA(Pro)-independent hydrolysis of activated Ala-AMP. The other activity is designated 'posttransfer' editing and involves deacylation of mischarged Ala-tRNA(Pro). The misacylated Cys-tRNA(Pro) is not edited by ProRS.</text>
</comment>
<keyword evidence="3 12" id="KW-0963">Cytoplasm</keyword>
<dbReference type="FunFam" id="3.30.930.10:FF:000065">
    <property type="entry name" value="Proline--tRNA ligase"/>
    <property type="match status" value="1"/>
</dbReference>
<dbReference type="GO" id="GO:0006433">
    <property type="term" value="P:prolyl-tRNA aminoacylation"/>
    <property type="evidence" value="ECO:0007669"/>
    <property type="project" value="UniProtKB-UniRule"/>
</dbReference>
<accession>A0A1M6JS82</accession>
<dbReference type="PRINTS" id="PR01046">
    <property type="entry name" value="TRNASYNTHPRO"/>
</dbReference>
<proteinExistence type="inferred from homology"/>